<evidence type="ECO:0000256" key="7">
    <source>
        <dbReference type="SAM" id="MobiDB-lite"/>
    </source>
</evidence>
<dbReference type="STRING" id="41427.A0A182J8D5"/>
<dbReference type="InterPro" id="IPR001699">
    <property type="entry name" value="TF_T-box"/>
</dbReference>
<feature type="compositionally biased region" description="Low complexity" evidence="7">
    <location>
        <begin position="75"/>
        <end position="98"/>
    </location>
</feature>
<feature type="compositionally biased region" description="Basic and acidic residues" evidence="7">
    <location>
        <begin position="100"/>
        <end position="118"/>
    </location>
</feature>
<name>A0A182J8D5_ANOAO</name>
<dbReference type="GO" id="GO:0007507">
    <property type="term" value="P:heart development"/>
    <property type="evidence" value="ECO:0007669"/>
    <property type="project" value="TreeGrafter"/>
</dbReference>
<evidence type="ECO:0000256" key="4">
    <source>
        <dbReference type="ARBA" id="ARBA00023163"/>
    </source>
</evidence>
<dbReference type="SMART" id="SM00425">
    <property type="entry name" value="TBOX"/>
    <property type="match status" value="1"/>
</dbReference>
<keyword evidence="3 6" id="KW-0238">DNA-binding</keyword>
<dbReference type="GO" id="GO:0001708">
    <property type="term" value="P:cell fate specification"/>
    <property type="evidence" value="ECO:0007669"/>
    <property type="project" value="TreeGrafter"/>
</dbReference>
<dbReference type="InterPro" id="IPR008967">
    <property type="entry name" value="p53-like_TF_DNA-bd_sf"/>
</dbReference>
<dbReference type="GO" id="GO:0000981">
    <property type="term" value="F:DNA-binding transcription factor activity, RNA polymerase II-specific"/>
    <property type="evidence" value="ECO:0007669"/>
    <property type="project" value="TreeGrafter"/>
</dbReference>
<feature type="region of interest" description="Disordered" evidence="7">
    <location>
        <begin position="75"/>
        <end position="162"/>
    </location>
</feature>
<evidence type="ECO:0000256" key="5">
    <source>
        <dbReference type="ARBA" id="ARBA00023242"/>
    </source>
</evidence>
<keyword evidence="4" id="KW-0804">Transcription</keyword>
<dbReference type="PRINTS" id="PR00938">
    <property type="entry name" value="BRACHYURY"/>
</dbReference>
<dbReference type="GO" id="GO:0005634">
    <property type="term" value="C:nucleus"/>
    <property type="evidence" value="ECO:0007669"/>
    <property type="project" value="UniProtKB-SubCell"/>
</dbReference>
<dbReference type="InterPro" id="IPR046360">
    <property type="entry name" value="T-box_DNA-bd"/>
</dbReference>
<feature type="compositionally biased region" description="Pro residues" evidence="7">
    <location>
        <begin position="488"/>
        <end position="498"/>
    </location>
</feature>
<dbReference type="PROSITE" id="PS01283">
    <property type="entry name" value="TBOX_1"/>
    <property type="match status" value="1"/>
</dbReference>
<comment type="subcellular location">
    <subcellularLocation>
        <location evidence="1 6">Nucleus</location>
    </subcellularLocation>
</comment>
<keyword evidence="2" id="KW-0805">Transcription regulation</keyword>
<dbReference type="EnsemblMetazoa" id="AATE013317-RA">
    <property type="protein sequence ID" value="AATE013317-PA.1"/>
    <property type="gene ID" value="AATE013317"/>
</dbReference>
<accession>A0A182J8D5</accession>
<sequence>MLLEAAHGNNHNPHHLLQPPPVPHPHHSLHPQHPHSQAAAMVAAVQAAAALTAVKSATNFSIAAIMAQGNSNNANGSNNNNNNNGEAGAAAVAGAAANTRIEESNYRPRSRTPERSSEVAEEEINVNVEDCSDSEESTEQARETHSRTASTPASVSDEDRLSPEIAQKAPKIVGSCNSEDLRPVQCHLETKELWDKFNELGTEMIITKTGRRMFPTVRVSFSGPMRHQTAADRYAVLLDIIPLDNRRYRYAYHRSAWLVAGKADPPPPARLYSHPDTPLGPDALRRQVISFEKIKLTNNEMDKTGQIVLNSMHRYQPRIHLVRIGPNQSVPTTPAELQELDHKTFVFPETIFTAVTAYQNQLITKLKIDSNPFAKGFRDSSRLNDFDRDPMESFLLEQHLRSPLRLFPDQVMAQLGGAGGGGLPPSMQSGDPSVLLEKARQQLHLWGNPQAAYSELMLQQLYHQRPNFGLNFGPLWQSQWPTQLPPGFLPNVAPPPAHTPAMQGSGPSVSPEVRPKSFARFTPYQIPQHPASPAPQNPGHPHHSPATRSGSPGSSRSPSH</sequence>
<dbReference type="GO" id="GO:0000978">
    <property type="term" value="F:RNA polymerase II cis-regulatory region sequence-specific DNA binding"/>
    <property type="evidence" value="ECO:0007669"/>
    <property type="project" value="InterPro"/>
</dbReference>
<dbReference type="AlphaFoldDB" id="A0A182J8D5"/>
<evidence type="ECO:0000256" key="6">
    <source>
        <dbReference type="PROSITE-ProRule" id="PRU00201"/>
    </source>
</evidence>
<organism evidence="8">
    <name type="scientific">Anopheles atroparvus</name>
    <name type="common">European mosquito</name>
    <dbReference type="NCBI Taxonomy" id="41427"/>
    <lineage>
        <taxon>Eukaryota</taxon>
        <taxon>Metazoa</taxon>
        <taxon>Ecdysozoa</taxon>
        <taxon>Arthropoda</taxon>
        <taxon>Hexapoda</taxon>
        <taxon>Insecta</taxon>
        <taxon>Pterygota</taxon>
        <taxon>Neoptera</taxon>
        <taxon>Endopterygota</taxon>
        <taxon>Diptera</taxon>
        <taxon>Nematocera</taxon>
        <taxon>Culicoidea</taxon>
        <taxon>Culicidae</taxon>
        <taxon>Anophelinae</taxon>
        <taxon>Anopheles</taxon>
    </lineage>
</organism>
<dbReference type="Pfam" id="PF00907">
    <property type="entry name" value="T-box"/>
    <property type="match status" value="1"/>
</dbReference>
<dbReference type="PANTHER" id="PTHR11267:SF190">
    <property type="entry name" value="T-BOX TRANSCRIPTION FACTOR TBX20"/>
    <property type="match status" value="1"/>
</dbReference>
<dbReference type="Gene3D" id="2.60.40.820">
    <property type="entry name" value="Transcription factor, T-box"/>
    <property type="match status" value="1"/>
</dbReference>
<proteinExistence type="predicted"/>
<feature type="compositionally biased region" description="Basic residues" evidence="7">
    <location>
        <begin position="24"/>
        <end position="33"/>
    </location>
</feature>
<dbReference type="FunFam" id="2.60.40.820:FF:000008">
    <property type="entry name" value="T-box transcription factor TBX20"/>
    <property type="match status" value="1"/>
</dbReference>
<feature type="compositionally biased region" description="Low complexity" evidence="7">
    <location>
        <begin position="548"/>
        <end position="560"/>
    </location>
</feature>
<dbReference type="InterPro" id="IPR002070">
    <property type="entry name" value="TF_Brachyury"/>
</dbReference>
<dbReference type="GO" id="GO:0045893">
    <property type="term" value="P:positive regulation of DNA-templated transcription"/>
    <property type="evidence" value="ECO:0007669"/>
    <property type="project" value="InterPro"/>
</dbReference>
<evidence type="ECO:0000256" key="2">
    <source>
        <dbReference type="ARBA" id="ARBA00023015"/>
    </source>
</evidence>
<dbReference type="SUPFAM" id="SSF49417">
    <property type="entry name" value="p53-like transcription factors"/>
    <property type="match status" value="1"/>
</dbReference>
<evidence type="ECO:0000256" key="3">
    <source>
        <dbReference type="ARBA" id="ARBA00023125"/>
    </source>
</evidence>
<dbReference type="CDD" id="cd20193">
    <property type="entry name" value="T-box_TBX20-like"/>
    <property type="match status" value="1"/>
</dbReference>
<keyword evidence="5 6" id="KW-0539">Nucleus</keyword>
<reference evidence="8" key="1">
    <citation type="submission" date="2022-08" db="UniProtKB">
        <authorList>
            <consortium name="EnsemblMetazoa"/>
        </authorList>
    </citation>
    <scope>IDENTIFICATION</scope>
    <source>
        <strain evidence="8">EBRO</strain>
    </source>
</reference>
<dbReference type="InterPro" id="IPR018186">
    <property type="entry name" value="TF_T-box_CS"/>
</dbReference>
<dbReference type="InterPro" id="IPR036960">
    <property type="entry name" value="T-box_sf"/>
</dbReference>
<evidence type="ECO:0000313" key="8">
    <source>
        <dbReference type="EnsemblMetazoa" id="AATE013317-PA.1"/>
    </source>
</evidence>
<feature type="region of interest" description="Disordered" evidence="7">
    <location>
        <begin position="488"/>
        <end position="560"/>
    </location>
</feature>
<dbReference type="PROSITE" id="PS50252">
    <property type="entry name" value="TBOX_3"/>
    <property type="match status" value="1"/>
</dbReference>
<feature type="region of interest" description="Disordered" evidence="7">
    <location>
        <begin position="1"/>
        <end position="38"/>
    </location>
</feature>
<dbReference type="PRINTS" id="PR00937">
    <property type="entry name" value="TBOX"/>
</dbReference>
<dbReference type="PANTHER" id="PTHR11267">
    <property type="entry name" value="T-BOX PROTEIN-RELATED"/>
    <property type="match status" value="1"/>
</dbReference>
<feature type="compositionally biased region" description="Acidic residues" evidence="7">
    <location>
        <begin position="119"/>
        <end position="138"/>
    </location>
</feature>
<protein>
    <submittedName>
        <fullName evidence="8">Uncharacterized protein</fullName>
    </submittedName>
</protein>
<comment type="caution">
    <text evidence="6">Lacks conserved residue(s) required for the propagation of feature annotation.</text>
</comment>
<evidence type="ECO:0000256" key="1">
    <source>
        <dbReference type="ARBA" id="ARBA00004123"/>
    </source>
</evidence>
<dbReference type="GO" id="GO:0000785">
    <property type="term" value="C:chromatin"/>
    <property type="evidence" value="ECO:0007669"/>
    <property type="project" value="TreeGrafter"/>
</dbReference>
<dbReference type="VEuPathDB" id="VectorBase:AATE013317"/>